<gene>
    <name evidence="3" type="ORF">OLC1_LOCUS15225</name>
</gene>
<evidence type="ECO:0000256" key="1">
    <source>
        <dbReference type="SAM" id="MobiDB-lite"/>
    </source>
</evidence>
<evidence type="ECO:0000259" key="2">
    <source>
        <dbReference type="Pfam" id="PF14111"/>
    </source>
</evidence>
<dbReference type="Pfam" id="PF14111">
    <property type="entry name" value="DUF4283"/>
    <property type="match status" value="1"/>
</dbReference>
<accession>A0AAV1DGF9</accession>
<dbReference type="EMBL" id="OX459122">
    <property type="protein sequence ID" value="CAI9106778.1"/>
    <property type="molecule type" value="Genomic_DNA"/>
</dbReference>
<dbReference type="Proteomes" id="UP001161247">
    <property type="component" value="Chromosome 5"/>
</dbReference>
<proteinExistence type="predicted"/>
<keyword evidence="4" id="KW-1185">Reference proteome</keyword>
<reference evidence="3" key="1">
    <citation type="submission" date="2023-03" db="EMBL/GenBank/DDBJ databases">
        <authorList>
            <person name="Julca I."/>
        </authorList>
    </citation>
    <scope>NUCLEOTIDE SEQUENCE</scope>
</reference>
<evidence type="ECO:0000313" key="4">
    <source>
        <dbReference type="Proteomes" id="UP001161247"/>
    </source>
</evidence>
<feature type="domain" description="DUF4283" evidence="2">
    <location>
        <begin position="37"/>
        <end position="100"/>
    </location>
</feature>
<feature type="region of interest" description="Disordered" evidence="1">
    <location>
        <begin position="1"/>
        <end position="27"/>
    </location>
</feature>
<protein>
    <submittedName>
        <fullName evidence="3">OLC1v1005997C1</fullName>
    </submittedName>
</protein>
<dbReference type="AlphaFoldDB" id="A0AAV1DGF9"/>
<dbReference type="InterPro" id="IPR025558">
    <property type="entry name" value="DUF4283"/>
</dbReference>
<sequence>MATEEESIIGRLSLREDESTTHSTRSLTLSRTDPLLTIIVKLHCSRIVSYDSIGTHCRNIWSIRHGFIVRPVGDNIVHFKFNDQIDRARVLHGEPGYWVENIF</sequence>
<organism evidence="3 4">
    <name type="scientific">Oldenlandia corymbosa var. corymbosa</name>
    <dbReference type="NCBI Taxonomy" id="529605"/>
    <lineage>
        <taxon>Eukaryota</taxon>
        <taxon>Viridiplantae</taxon>
        <taxon>Streptophyta</taxon>
        <taxon>Embryophyta</taxon>
        <taxon>Tracheophyta</taxon>
        <taxon>Spermatophyta</taxon>
        <taxon>Magnoliopsida</taxon>
        <taxon>eudicotyledons</taxon>
        <taxon>Gunneridae</taxon>
        <taxon>Pentapetalae</taxon>
        <taxon>asterids</taxon>
        <taxon>lamiids</taxon>
        <taxon>Gentianales</taxon>
        <taxon>Rubiaceae</taxon>
        <taxon>Rubioideae</taxon>
        <taxon>Spermacoceae</taxon>
        <taxon>Hedyotis-Oldenlandia complex</taxon>
        <taxon>Oldenlandia</taxon>
    </lineage>
</organism>
<evidence type="ECO:0000313" key="3">
    <source>
        <dbReference type="EMBL" id="CAI9106778.1"/>
    </source>
</evidence>
<name>A0AAV1DGF9_OLDCO</name>